<dbReference type="Proteomes" id="UP001342826">
    <property type="component" value="Unassembled WGS sequence"/>
</dbReference>
<sequence length="72" mass="8297">MPKNKVLEICCTNPNCKKWFRSPFFNYNLDNFNANGLKGLRSQCPTCGNMITASKKNIRIRSLINDELDRIS</sequence>
<reference evidence="1 2" key="1">
    <citation type="submission" date="2023-03" db="EMBL/GenBank/DDBJ databases">
        <title>Bacillus Genome Sequencing.</title>
        <authorList>
            <person name="Dunlap C."/>
        </authorList>
    </citation>
    <scope>NUCLEOTIDE SEQUENCE [LARGE SCALE GENOMIC DNA]</scope>
    <source>
        <strain evidence="1 2">NRS-1717</strain>
    </source>
</reference>
<organism evidence="1 2">
    <name type="scientific">Metabacillus fastidiosus</name>
    <dbReference type="NCBI Taxonomy" id="1458"/>
    <lineage>
        <taxon>Bacteria</taxon>
        <taxon>Bacillati</taxon>
        <taxon>Bacillota</taxon>
        <taxon>Bacilli</taxon>
        <taxon>Bacillales</taxon>
        <taxon>Bacillaceae</taxon>
        <taxon>Metabacillus</taxon>
    </lineage>
</organism>
<accession>A0ABU6P131</accession>
<proteinExistence type="predicted"/>
<comment type="caution">
    <text evidence="1">The sequence shown here is derived from an EMBL/GenBank/DDBJ whole genome shotgun (WGS) entry which is preliminary data.</text>
</comment>
<keyword evidence="2" id="KW-1185">Reference proteome</keyword>
<evidence type="ECO:0000313" key="2">
    <source>
        <dbReference type="Proteomes" id="UP001342826"/>
    </source>
</evidence>
<evidence type="ECO:0000313" key="1">
    <source>
        <dbReference type="EMBL" id="MED4402648.1"/>
    </source>
</evidence>
<dbReference type="EMBL" id="JARTFS010000012">
    <property type="protein sequence ID" value="MED4402648.1"/>
    <property type="molecule type" value="Genomic_DNA"/>
</dbReference>
<name>A0ABU6P131_9BACI</name>
<dbReference type="RefSeq" id="WP_328015487.1">
    <property type="nucleotide sequence ID" value="NZ_JARTFS010000012.1"/>
</dbReference>
<protein>
    <submittedName>
        <fullName evidence="1">Uncharacterized protein</fullName>
    </submittedName>
</protein>
<gene>
    <name evidence="1" type="ORF">P9271_15120</name>
</gene>